<protein>
    <submittedName>
        <fullName evidence="1">Uncharacterized protein</fullName>
    </submittedName>
</protein>
<dbReference type="EMBL" id="BMKR01000009">
    <property type="protein sequence ID" value="GGF80613.1"/>
    <property type="molecule type" value="Genomic_DNA"/>
</dbReference>
<sequence length="115" mass="12674">MSITNNAQHSDVIYQADPAAVQHLHGVRESLHQCCKPYLNHHVCVQTLDGQMHEGVLAGMDGRHVYLDVTAPEMSRGFFNPYPGVYPSPYYPGVPYGGNAILPLVLFELLAISLI</sequence>
<dbReference type="Proteomes" id="UP000637643">
    <property type="component" value="Unassembled WGS sequence"/>
</dbReference>
<evidence type="ECO:0000313" key="2">
    <source>
        <dbReference type="Proteomes" id="UP000637643"/>
    </source>
</evidence>
<gene>
    <name evidence="1" type="ORF">GCM10010912_27190</name>
</gene>
<keyword evidence="2" id="KW-1185">Reference proteome</keyword>
<accession>A0A917C9U2</accession>
<comment type="caution">
    <text evidence="1">The sequence shown here is derived from an EMBL/GenBank/DDBJ whole genome shotgun (WGS) entry which is preliminary data.</text>
</comment>
<reference evidence="1" key="1">
    <citation type="journal article" date="2014" name="Int. J. Syst. Evol. Microbiol.">
        <title>Complete genome sequence of Corynebacterium casei LMG S-19264T (=DSM 44701T), isolated from a smear-ripened cheese.</title>
        <authorList>
            <consortium name="US DOE Joint Genome Institute (JGI-PGF)"/>
            <person name="Walter F."/>
            <person name="Albersmeier A."/>
            <person name="Kalinowski J."/>
            <person name="Ruckert C."/>
        </authorList>
    </citation>
    <scope>NUCLEOTIDE SEQUENCE</scope>
    <source>
        <strain evidence="1">CGMCC 1.16134</strain>
    </source>
</reference>
<evidence type="ECO:0000313" key="1">
    <source>
        <dbReference type="EMBL" id="GGF80613.1"/>
    </source>
</evidence>
<dbReference type="AlphaFoldDB" id="A0A917C9U2"/>
<organism evidence="1 2">
    <name type="scientific">Paenibacillus albidus</name>
    <dbReference type="NCBI Taxonomy" id="2041023"/>
    <lineage>
        <taxon>Bacteria</taxon>
        <taxon>Bacillati</taxon>
        <taxon>Bacillota</taxon>
        <taxon>Bacilli</taxon>
        <taxon>Bacillales</taxon>
        <taxon>Paenibacillaceae</taxon>
        <taxon>Paenibacillus</taxon>
    </lineage>
</organism>
<dbReference type="RefSeq" id="WP_189025597.1">
    <property type="nucleotide sequence ID" value="NZ_BMKR01000009.1"/>
</dbReference>
<name>A0A917C9U2_9BACL</name>
<reference evidence="1" key="2">
    <citation type="submission" date="2020-09" db="EMBL/GenBank/DDBJ databases">
        <authorList>
            <person name="Sun Q."/>
            <person name="Zhou Y."/>
        </authorList>
    </citation>
    <scope>NUCLEOTIDE SEQUENCE</scope>
    <source>
        <strain evidence="1">CGMCC 1.16134</strain>
    </source>
</reference>
<proteinExistence type="predicted"/>